<dbReference type="Gene3D" id="1.20.120.1780">
    <property type="entry name" value="UbiA prenyltransferase"/>
    <property type="match status" value="1"/>
</dbReference>
<evidence type="ECO:0000256" key="5">
    <source>
        <dbReference type="ARBA" id="ARBA00009758"/>
    </source>
</evidence>
<evidence type="ECO:0000256" key="18">
    <source>
        <dbReference type="SAM" id="MobiDB-lite"/>
    </source>
</evidence>
<dbReference type="GO" id="GO:0005094">
    <property type="term" value="F:Rho GDP-dissociation inhibitor activity"/>
    <property type="evidence" value="ECO:0007669"/>
    <property type="project" value="InterPro"/>
</dbReference>
<feature type="zinc finger region" description="C3H1-type" evidence="16">
    <location>
        <begin position="394"/>
        <end position="422"/>
    </location>
</feature>
<feature type="transmembrane region" description="Helical" evidence="15">
    <location>
        <begin position="779"/>
        <end position="800"/>
    </location>
</feature>
<dbReference type="InterPro" id="IPR036855">
    <property type="entry name" value="Znf_CCCH_sf"/>
</dbReference>
<evidence type="ECO:0000256" key="2">
    <source>
        <dbReference type="ARBA" id="ARBA00004141"/>
    </source>
</evidence>
<evidence type="ECO:0000256" key="8">
    <source>
        <dbReference type="ARBA" id="ARBA00022679"/>
    </source>
</evidence>
<dbReference type="STRING" id="92696.A0A4R0RVW2"/>
<feature type="transmembrane region" description="Helical" evidence="15">
    <location>
        <begin position="806"/>
        <end position="824"/>
    </location>
</feature>
<comment type="cofactor">
    <cofactor evidence="1 15">
        <name>Mg(2+)</name>
        <dbReference type="ChEBI" id="CHEBI:18420"/>
    </cofactor>
</comment>
<keyword evidence="13 15" id="KW-1133">Transmembrane helix</keyword>
<evidence type="ECO:0000256" key="1">
    <source>
        <dbReference type="ARBA" id="ARBA00001946"/>
    </source>
</evidence>
<dbReference type="InterPro" id="IPR000571">
    <property type="entry name" value="Znf_CCCH"/>
</dbReference>
<feature type="coiled-coil region" evidence="17">
    <location>
        <begin position="55"/>
        <end position="100"/>
    </location>
</feature>
<feature type="compositionally biased region" description="Low complexity" evidence="18">
    <location>
        <begin position="325"/>
        <end position="342"/>
    </location>
</feature>
<keyword evidence="21" id="KW-1185">Reference proteome</keyword>
<comment type="subcellular location">
    <subcellularLocation>
        <location evidence="3">Cytoplasm</location>
    </subcellularLocation>
    <subcellularLocation>
        <location evidence="2">Membrane</location>
        <topology evidence="2">Multi-pass membrane protein</topology>
    </subcellularLocation>
    <subcellularLocation>
        <location evidence="15">Mitochondrion inner membrane</location>
        <topology evidence="15">Multi-pass membrane protein</topology>
        <orientation evidence="15">Matrix side</orientation>
    </subcellularLocation>
</comment>
<keyword evidence="9 15" id="KW-0812">Transmembrane</keyword>
<dbReference type="Pfam" id="PF01040">
    <property type="entry name" value="UbiA"/>
    <property type="match status" value="1"/>
</dbReference>
<feature type="domain" description="C3H1-type" evidence="19">
    <location>
        <begin position="394"/>
        <end position="422"/>
    </location>
</feature>
<feature type="transmembrane region" description="Helical" evidence="15">
    <location>
        <begin position="749"/>
        <end position="767"/>
    </location>
</feature>
<keyword evidence="15" id="KW-0414">Isoprene biosynthesis</keyword>
<evidence type="ECO:0000256" key="3">
    <source>
        <dbReference type="ARBA" id="ARBA00004496"/>
    </source>
</evidence>
<dbReference type="SMART" id="SM00356">
    <property type="entry name" value="ZnF_C3H1"/>
    <property type="match status" value="2"/>
</dbReference>
<evidence type="ECO:0000313" key="20">
    <source>
        <dbReference type="EMBL" id="TCD66944.1"/>
    </source>
</evidence>
<dbReference type="Gene3D" id="1.10.357.140">
    <property type="entry name" value="UbiA prenyltransferase"/>
    <property type="match status" value="2"/>
</dbReference>
<protein>
    <recommendedName>
        <fullName evidence="15">4-hydroxybenzoate polyprenyltransferase, mitochondrial</fullName>
        <shortName evidence="15">4-HB polyprenyltransferase</shortName>
        <ecNumber evidence="15">2.5.1.39</ecNumber>
    </recommendedName>
    <alternativeName>
        <fullName evidence="15">Para-hydroxybenzoate--polyprenyltransferase</fullName>
        <shortName evidence="15">PHB:PPT</shortName>
        <shortName evidence="15">PHB:polyprenyltransferase</shortName>
    </alternativeName>
</protein>
<dbReference type="GO" id="GO:0006744">
    <property type="term" value="P:ubiquinone biosynthetic process"/>
    <property type="evidence" value="ECO:0007669"/>
    <property type="project" value="UniProtKB-UniRule"/>
</dbReference>
<dbReference type="GO" id="GO:0008412">
    <property type="term" value="F:4-hydroxybenzoate polyprenyltransferase activity"/>
    <property type="evidence" value="ECO:0007669"/>
    <property type="project" value="UniProtKB-EC"/>
</dbReference>
<evidence type="ECO:0000259" key="19">
    <source>
        <dbReference type="PROSITE" id="PS50103"/>
    </source>
</evidence>
<dbReference type="PROSITE" id="PS50103">
    <property type="entry name" value="ZF_C3H1"/>
    <property type="match status" value="2"/>
</dbReference>
<dbReference type="GO" id="GO:0005743">
    <property type="term" value="C:mitochondrial inner membrane"/>
    <property type="evidence" value="ECO:0007669"/>
    <property type="project" value="UniProtKB-SubCell"/>
</dbReference>
<dbReference type="AlphaFoldDB" id="A0A4R0RVW2"/>
<dbReference type="InterPro" id="IPR024792">
    <property type="entry name" value="RhoGDI_dom_sf"/>
</dbReference>
<evidence type="ECO:0000256" key="17">
    <source>
        <dbReference type="SAM" id="Coils"/>
    </source>
</evidence>
<evidence type="ECO:0000256" key="10">
    <source>
        <dbReference type="ARBA" id="ARBA00022723"/>
    </source>
</evidence>
<accession>A0A4R0RVW2</accession>
<reference evidence="20 21" key="1">
    <citation type="submission" date="2018-11" db="EMBL/GenBank/DDBJ databases">
        <title>Genome assembly of Steccherinum ochraceum LE-BIN_3174, the white-rot fungus of the Steccherinaceae family (The Residual Polyporoid clade, Polyporales, Basidiomycota).</title>
        <authorList>
            <person name="Fedorova T.V."/>
            <person name="Glazunova O.A."/>
            <person name="Landesman E.O."/>
            <person name="Moiseenko K.V."/>
            <person name="Psurtseva N.V."/>
            <person name="Savinova O.S."/>
            <person name="Shakhova N.V."/>
            <person name="Tyazhelova T.V."/>
            <person name="Vasina D.V."/>
        </authorList>
    </citation>
    <scope>NUCLEOTIDE SEQUENCE [LARGE SCALE GENOMIC DNA]</scope>
    <source>
        <strain evidence="20 21">LE-BIN_3174</strain>
    </source>
</reference>
<dbReference type="FunFam" id="1.20.120.1780:FF:000001">
    <property type="entry name" value="4-hydroxybenzoate octaprenyltransferase"/>
    <property type="match status" value="1"/>
</dbReference>
<dbReference type="GO" id="GO:0007266">
    <property type="term" value="P:Rho protein signal transduction"/>
    <property type="evidence" value="ECO:0007669"/>
    <property type="project" value="InterPro"/>
</dbReference>
<dbReference type="EC" id="2.5.1.39" evidence="15"/>
<dbReference type="Proteomes" id="UP000292702">
    <property type="component" value="Unassembled WGS sequence"/>
</dbReference>
<evidence type="ECO:0000313" key="21">
    <source>
        <dbReference type="Proteomes" id="UP000292702"/>
    </source>
</evidence>
<keyword evidence="12 16" id="KW-0862">Zinc</keyword>
<comment type="similarity">
    <text evidence="4 15">Belongs to the UbiA prenyltransferase family.</text>
</comment>
<dbReference type="PANTHER" id="PTHR11048:SF28">
    <property type="entry name" value="4-HYDROXYBENZOATE POLYPRENYLTRANSFERASE, MITOCHONDRIAL"/>
    <property type="match status" value="1"/>
</dbReference>
<evidence type="ECO:0000256" key="11">
    <source>
        <dbReference type="ARBA" id="ARBA00022771"/>
    </source>
</evidence>
<evidence type="ECO:0000256" key="14">
    <source>
        <dbReference type="ARBA" id="ARBA00023136"/>
    </source>
</evidence>
<keyword evidence="15" id="KW-0496">Mitochondrion</keyword>
<dbReference type="EMBL" id="RWJN01000116">
    <property type="protein sequence ID" value="TCD66944.1"/>
    <property type="molecule type" value="Genomic_DNA"/>
</dbReference>
<evidence type="ECO:0000256" key="7">
    <source>
        <dbReference type="ARBA" id="ARBA00022490"/>
    </source>
</evidence>
<dbReference type="InterPro" id="IPR000537">
    <property type="entry name" value="UbiA_prenyltransferase"/>
</dbReference>
<evidence type="ECO:0000256" key="15">
    <source>
        <dbReference type="HAMAP-Rule" id="MF_03189"/>
    </source>
</evidence>
<feature type="zinc finger region" description="C3H1-type" evidence="16">
    <location>
        <begin position="355"/>
        <end position="382"/>
    </location>
</feature>
<dbReference type="InterPro" id="IPR000406">
    <property type="entry name" value="Rho_GDI"/>
</dbReference>
<dbReference type="InterPro" id="IPR039653">
    <property type="entry name" value="Prenyltransferase"/>
</dbReference>
<keyword evidence="14 15" id="KW-0472">Membrane</keyword>
<keyword evidence="11 16" id="KW-0863">Zinc-finger</keyword>
<keyword evidence="8 15" id="KW-0808">Transferase</keyword>
<dbReference type="Pfam" id="PF25540">
    <property type="entry name" value="DUF7923"/>
    <property type="match status" value="1"/>
</dbReference>
<organism evidence="20 21">
    <name type="scientific">Steccherinum ochraceum</name>
    <dbReference type="NCBI Taxonomy" id="92696"/>
    <lineage>
        <taxon>Eukaryota</taxon>
        <taxon>Fungi</taxon>
        <taxon>Dikarya</taxon>
        <taxon>Basidiomycota</taxon>
        <taxon>Agaricomycotina</taxon>
        <taxon>Agaricomycetes</taxon>
        <taxon>Polyporales</taxon>
        <taxon>Steccherinaceae</taxon>
        <taxon>Steccherinum</taxon>
    </lineage>
</organism>
<keyword evidence="10 16" id="KW-0479">Metal-binding</keyword>
<comment type="similarity">
    <text evidence="5">Belongs to the Rho GDI family.</text>
</comment>
<dbReference type="InterPro" id="IPR014756">
    <property type="entry name" value="Ig_E-set"/>
</dbReference>
<keyword evidence="17" id="KW-0175">Coiled coil</keyword>
<dbReference type="HAMAP" id="MF_01635">
    <property type="entry name" value="UbiA"/>
    <property type="match status" value="1"/>
</dbReference>
<dbReference type="GO" id="GO:0005096">
    <property type="term" value="F:GTPase activator activity"/>
    <property type="evidence" value="ECO:0007669"/>
    <property type="project" value="UniProtKB-KW"/>
</dbReference>
<keyword evidence="15" id="KW-0999">Mitochondrion inner membrane</keyword>
<name>A0A4R0RVW2_9APHY</name>
<dbReference type="UniPathway" id="UPA00232"/>
<evidence type="ECO:0000256" key="6">
    <source>
        <dbReference type="ARBA" id="ARBA00022468"/>
    </source>
</evidence>
<feature type="domain" description="C3H1-type" evidence="19">
    <location>
        <begin position="355"/>
        <end position="382"/>
    </location>
</feature>
<feature type="region of interest" description="Disordered" evidence="18">
    <location>
        <begin position="322"/>
        <end position="358"/>
    </location>
</feature>
<dbReference type="GO" id="GO:0008299">
    <property type="term" value="P:isoprenoid biosynthetic process"/>
    <property type="evidence" value="ECO:0007669"/>
    <property type="project" value="UniProtKB-UniRule"/>
</dbReference>
<evidence type="ECO:0000256" key="4">
    <source>
        <dbReference type="ARBA" id="ARBA00005985"/>
    </source>
</evidence>
<dbReference type="InterPro" id="IPR057683">
    <property type="entry name" value="DUF7923"/>
</dbReference>
<dbReference type="PANTHER" id="PTHR11048">
    <property type="entry name" value="PRENYLTRANSFERASES"/>
    <property type="match status" value="1"/>
</dbReference>
<dbReference type="GO" id="GO:0008270">
    <property type="term" value="F:zinc ion binding"/>
    <property type="evidence" value="ECO:0007669"/>
    <property type="project" value="UniProtKB-KW"/>
</dbReference>
<evidence type="ECO:0000256" key="9">
    <source>
        <dbReference type="ARBA" id="ARBA00022692"/>
    </source>
</evidence>
<comment type="function">
    <text evidence="15">Catalyzes the prenylation of para-hydroxybenzoate (PHB) with an all-trans polyprenyl group. Mediates the second step in the final reaction sequence of coenzyme Q (CoQ) biosynthesis, which is the condensation of the polyisoprenoid side chain with PHB, generating the first membrane-bound Q intermediate.</text>
</comment>
<feature type="transmembrane region" description="Helical" evidence="15">
    <location>
        <begin position="902"/>
        <end position="926"/>
    </location>
</feature>
<dbReference type="OrthoDB" id="2270193at2759"/>
<dbReference type="FunFam" id="2.70.50.30:FF:000004">
    <property type="entry name" value="Rho GDP-dissociation inhibitor 1"/>
    <property type="match status" value="1"/>
</dbReference>
<gene>
    <name evidence="20" type="ORF">EIP91_000722</name>
</gene>
<keyword evidence="6" id="KW-0343">GTPase activation</keyword>
<feature type="transmembrane region" description="Helical" evidence="15">
    <location>
        <begin position="711"/>
        <end position="729"/>
    </location>
</feature>
<evidence type="ECO:0000256" key="16">
    <source>
        <dbReference type="PROSITE-ProRule" id="PRU00723"/>
    </source>
</evidence>
<sequence>MAPADVNKQLWQEKFLSYHVQHYADAFRPRCDELPPRDDALTRLLDLSTLTVNRNSELETRVSELELELAVWKQAHSTIRDAAEREKKSHNVQVATFNRQISTLSFIKSQNPLIHCAVDGNVNLFHSSFLTQGQQGGRKAAQSLTGLIAEYLSQEDIQVFGRLSFWITLFINRQGLLAELLGGNSCTTEQFNAFLLGFSLASPRFLVVDVGPASDGVELKIREYLSTYVRFPQTLRVFLCGGRDGDYLSILNELGKEELLGKLVLLLGHTEPSKDFLQFALPSIPAEDIFMPRKQQVICPRPVPGPITLPTPNMSHLTTTGGLISPESETHSSLTSSQSQDSVGRLIDPTKPLHKQNPPPCNEHYLMSCSKGAGCKYSHDWLLTPEQLDTLAKNAKKAPCNYLKNGLDCPYGDNCCWWHALLPPEQREVLSAVSTNPQLLHLLSVFSIVMSAPHEDDEFAPSSTPGYKIGAAKTVEEYANLDAEDESLARWKASLGIVPGATGAAASGPQVTVETLELASATLPAGRTLKMNIHDPAQLAQVKKNPFVIKEGVEYNVRITFKVNHGICSGVRYMQVVKRSGVRVDKMEQMLGSYGPHPKGEAYVKNFDPEESPSGMLARSGTYHVRSRVLDDDGHVYAARTLATTTSPDAPVVPPPPASWIDRFPTKAQPYLRLIRADKPIGSGLLFIPCAWSITMASYHLDVPFMASVKYLGLFGVGAVIMRGAGCIINDMWDRKLDKAVGLVVLTQLNWYSIYLGASSLSLVTIYPFMKRITYWPQAVLGLAFNWGALLGWSAIAGAVDWSICLPLYAGSFLWTIVYDTIYAHQDKFDDVTVGIRSTALLFGAQTRLILSTFTASSLSLITFAGYHNAHTLPFYAGVGVAAVKLARILRRTDFNSRVSCWKGFVGCGWAGFWIWVGALADYGLLASGVHVPALF</sequence>
<comment type="catalytic activity">
    <reaction evidence="15">
        <text>an all-trans-polyprenyl diphosphate + 4-hydroxybenzoate = a 4-hydroxy-3-(all-trans-polyprenyl)benzoate + diphosphate</text>
        <dbReference type="Rhea" id="RHEA:44504"/>
        <dbReference type="Rhea" id="RHEA-COMP:9514"/>
        <dbReference type="Rhea" id="RHEA-COMP:9564"/>
        <dbReference type="ChEBI" id="CHEBI:17879"/>
        <dbReference type="ChEBI" id="CHEBI:33019"/>
        <dbReference type="ChEBI" id="CHEBI:58914"/>
        <dbReference type="ChEBI" id="CHEBI:78396"/>
        <dbReference type="EC" id="2.5.1.39"/>
    </reaction>
</comment>
<dbReference type="CDD" id="cd13959">
    <property type="entry name" value="PT_UbiA_COQ2"/>
    <property type="match status" value="1"/>
</dbReference>
<evidence type="ECO:0000256" key="12">
    <source>
        <dbReference type="ARBA" id="ARBA00022833"/>
    </source>
</evidence>
<dbReference type="InterPro" id="IPR006370">
    <property type="entry name" value="HB_polyprenyltransferase-like"/>
</dbReference>
<keyword evidence="15" id="KW-0831">Ubiquinone biosynthesis</keyword>
<dbReference type="SUPFAM" id="SSF90229">
    <property type="entry name" value="CCCH zinc finger"/>
    <property type="match status" value="1"/>
</dbReference>
<keyword evidence="7" id="KW-0963">Cytoplasm</keyword>
<dbReference type="Gene3D" id="3.30.1370.210">
    <property type="match status" value="1"/>
</dbReference>
<dbReference type="SUPFAM" id="SSF81296">
    <property type="entry name" value="E set domains"/>
    <property type="match status" value="1"/>
</dbReference>
<comment type="caution">
    <text evidence="20">The sequence shown here is derived from an EMBL/GenBank/DDBJ whole genome shotgun (WGS) entry which is preliminary data.</text>
</comment>
<proteinExistence type="inferred from homology"/>
<comment type="pathway">
    <text evidence="15">Cofactor biosynthesis; ubiquinone biosynthesis.</text>
</comment>
<dbReference type="Gene3D" id="2.70.50.30">
    <property type="entry name" value="Coagulation Factor XIII, subunit A, domain 1"/>
    <property type="match status" value="1"/>
</dbReference>
<dbReference type="Pfam" id="PF02115">
    <property type="entry name" value="Rho_GDI"/>
    <property type="match status" value="1"/>
</dbReference>
<evidence type="ECO:0000256" key="13">
    <source>
        <dbReference type="ARBA" id="ARBA00022989"/>
    </source>
</evidence>
<dbReference type="InterPro" id="IPR044878">
    <property type="entry name" value="UbiA_sf"/>
</dbReference>